<organism evidence="11 12">
    <name type="scientific">Cohnella fermenti</name>
    <dbReference type="NCBI Taxonomy" id="2565925"/>
    <lineage>
        <taxon>Bacteria</taxon>
        <taxon>Bacillati</taxon>
        <taxon>Bacillota</taxon>
        <taxon>Bacilli</taxon>
        <taxon>Bacillales</taxon>
        <taxon>Paenibacillaceae</taxon>
        <taxon>Cohnella</taxon>
    </lineage>
</organism>
<dbReference type="GO" id="GO:0005737">
    <property type="term" value="C:cytoplasm"/>
    <property type="evidence" value="ECO:0007669"/>
    <property type="project" value="UniProtKB-SubCell"/>
</dbReference>
<dbReference type="InterPro" id="IPR018060">
    <property type="entry name" value="HTH_AraC"/>
</dbReference>
<dbReference type="AlphaFoldDB" id="A0A4S4BZZ9"/>
<dbReference type="Gene3D" id="3.40.50.2300">
    <property type="match status" value="1"/>
</dbReference>
<evidence type="ECO:0000256" key="1">
    <source>
        <dbReference type="ARBA" id="ARBA00004496"/>
    </source>
</evidence>
<gene>
    <name evidence="11" type="ORF">E6C55_10825</name>
</gene>
<keyword evidence="5" id="KW-0805">Transcription regulation</keyword>
<dbReference type="InterPro" id="IPR011006">
    <property type="entry name" value="CheY-like_superfamily"/>
</dbReference>
<dbReference type="SUPFAM" id="SSF46689">
    <property type="entry name" value="Homeodomain-like"/>
    <property type="match status" value="2"/>
</dbReference>
<protein>
    <submittedName>
        <fullName evidence="11">Response regulator</fullName>
    </submittedName>
</protein>
<evidence type="ECO:0000256" key="2">
    <source>
        <dbReference type="ARBA" id="ARBA00022490"/>
    </source>
</evidence>
<dbReference type="InterPro" id="IPR001789">
    <property type="entry name" value="Sig_transdc_resp-reg_receiver"/>
</dbReference>
<feature type="domain" description="HTH araC/xylS-type" evidence="9">
    <location>
        <begin position="162"/>
        <end position="260"/>
    </location>
</feature>
<dbReference type="PANTHER" id="PTHR42713">
    <property type="entry name" value="HISTIDINE KINASE-RELATED"/>
    <property type="match status" value="1"/>
</dbReference>
<feature type="modified residue" description="4-aspartylphosphate" evidence="8">
    <location>
        <position position="55"/>
    </location>
</feature>
<reference evidence="11 12" key="1">
    <citation type="submission" date="2019-04" db="EMBL/GenBank/DDBJ databases">
        <title>Cohnella sp. nov. isolated from preserved vegetables.</title>
        <authorList>
            <person name="Lin S.-Y."/>
            <person name="Hung M.-H."/>
            <person name="Young C.-C."/>
        </authorList>
    </citation>
    <scope>NUCLEOTIDE SEQUENCE [LARGE SCALE GENOMIC DNA]</scope>
    <source>
        <strain evidence="11 12">CC-MHH1044</strain>
    </source>
</reference>
<comment type="subcellular location">
    <subcellularLocation>
        <location evidence="1">Cytoplasm</location>
    </subcellularLocation>
</comment>
<feature type="domain" description="Response regulatory" evidence="10">
    <location>
        <begin position="3"/>
        <end position="119"/>
    </location>
</feature>
<dbReference type="Pfam" id="PF00072">
    <property type="entry name" value="Response_reg"/>
    <property type="match status" value="1"/>
</dbReference>
<evidence type="ECO:0000256" key="8">
    <source>
        <dbReference type="PROSITE-ProRule" id="PRU00169"/>
    </source>
</evidence>
<keyword evidence="3 8" id="KW-0597">Phosphoprotein</keyword>
<evidence type="ECO:0000313" key="12">
    <source>
        <dbReference type="Proteomes" id="UP000310636"/>
    </source>
</evidence>
<keyword evidence="6" id="KW-0238">DNA-binding</keyword>
<evidence type="ECO:0000256" key="5">
    <source>
        <dbReference type="ARBA" id="ARBA00023015"/>
    </source>
</evidence>
<dbReference type="Proteomes" id="UP000310636">
    <property type="component" value="Unassembled WGS sequence"/>
</dbReference>
<evidence type="ECO:0000313" key="11">
    <source>
        <dbReference type="EMBL" id="THF80367.1"/>
    </source>
</evidence>
<comment type="caution">
    <text evidence="11">The sequence shown here is derived from an EMBL/GenBank/DDBJ whole genome shotgun (WGS) entry which is preliminary data.</text>
</comment>
<proteinExistence type="predicted"/>
<dbReference type="InterPro" id="IPR009057">
    <property type="entry name" value="Homeodomain-like_sf"/>
</dbReference>
<dbReference type="GO" id="GO:0003700">
    <property type="term" value="F:DNA-binding transcription factor activity"/>
    <property type="evidence" value="ECO:0007669"/>
    <property type="project" value="InterPro"/>
</dbReference>
<dbReference type="Pfam" id="PF12833">
    <property type="entry name" value="HTH_18"/>
    <property type="match status" value="1"/>
</dbReference>
<dbReference type="PROSITE" id="PS50110">
    <property type="entry name" value="RESPONSE_REGULATORY"/>
    <property type="match status" value="1"/>
</dbReference>
<name>A0A4S4BZZ9_9BACL</name>
<dbReference type="InterPro" id="IPR018062">
    <property type="entry name" value="HTH_AraC-typ_CS"/>
</dbReference>
<evidence type="ECO:0000256" key="3">
    <source>
        <dbReference type="ARBA" id="ARBA00022553"/>
    </source>
</evidence>
<dbReference type="SMART" id="SM00448">
    <property type="entry name" value="REC"/>
    <property type="match status" value="1"/>
</dbReference>
<dbReference type="OrthoDB" id="1699at2"/>
<dbReference type="InterPro" id="IPR051552">
    <property type="entry name" value="HptR"/>
</dbReference>
<evidence type="ECO:0000259" key="9">
    <source>
        <dbReference type="PROSITE" id="PS01124"/>
    </source>
</evidence>
<dbReference type="GO" id="GO:0000160">
    <property type="term" value="P:phosphorelay signal transduction system"/>
    <property type="evidence" value="ECO:0007669"/>
    <property type="project" value="UniProtKB-KW"/>
</dbReference>
<dbReference type="SUPFAM" id="SSF52172">
    <property type="entry name" value="CheY-like"/>
    <property type="match status" value="1"/>
</dbReference>
<dbReference type="PROSITE" id="PS01124">
    <property type="entry name" value="HTH_ARAC_FAMILY_2"/>
    <property type="match status" value="1"/>
</dbReference>
<dbReference type="PANTHER" id="PTHR42713:SF3">
    <property type="entry name" value="TRANSCRIPTIONAL REGULATORY PROTEIN HPTR"/>
    <property type="match status" value="1"/>
</dbReference>
<dbReference type="EMBL" id="SSOB01000011">
    <property type="protein sequence ID" value="THF80367.1"/>
    <property type="molecule type" value="Genomic_DNA"/>
</dbReference>
<sequence length="276" mass="31562">MLKVLIVEDEEIIRKGLVHTYDWLEMGCIVVGEAGDGTEGLRLFEELHPDLVITDIRMPCMNGIEMLERMMEIRPISSIILTSYTEFEYAQQAISLRVTEYLLKPVDEFKLQRIVGRIRREVGQERAREEIMEKTRSSSGGPDLSDLEMFVAADKPVNYYVEQALQRIKSSYATKVSLEFIACELGVSSSYLSRKFREATGHTFHEILSKHRVQRAIELLCGGQYRINEIADMTGFSDYKHFCTVFKKYTSLSPSDVQKSGSWAIVRSQNQGRPSP</sequence>
<keyword evidence="12" id="KW-1185">Reference proteome</keyword>
<dbReference type="PROSITE" id="PS00041">
    <property type="entry name" value="HTH_ARAC_FAMILY_1"/>
    <property type="match status" value="1"/>
</dbReference>
<dbReference type="CDD" id="cd17536">
    <property type="entry name" value="REC_YesN-like"/>
    <property type="match status" value="1"/>
</dbReference>
<dbReference type="RefSeq" id="WP_136369804.1">
    <property type="nucleotide sequence ID" value="NZ_SSOB01000011.1"/>
</dbReference>
<dbReference type="GO" id="GO:0043565">
    <property type="term" value="F:sequence-specific DNA binding"/>
    <property type="evidence" value="ECO:0007669"/>
    <property type="project" value="InterPro"/>
</dbReference>
<dbReference type="Gene3D" id="1.10.10.60">
    <property type="entry name" value="Homeodomain-like"/>
    <property type="match status" value="2"/>
</dbReference>
<keyword evidence="2" id="KW-0963">Cytoplasm</keyword>
<keyword evidence="4" id="KW-0902">Two-component regulatory system</keyword>
<evidence type="ECO:0000256" key="4">
    <source>
        <dbReference type="ARBA" id="ARBA00023012"/>
    </source>
</evidence>
<evidence type="ECO:0000256" key="6">
    <source>
        <dbReference type="ARBA" id="ARBA00023125"/>
    </source>
</evidence>
<evidence type="ECO:0000259" key="10">
    <source>
        <dbReference type="PROSITE" id="PS50110"/>
    </source>
</evidence>
<evidence type="ECO:0000256" key="7">
    <source>
        <dbReference type="ARBA" id="ARBA00023163"/>
    </source>
</evidence>
<accession>A0A4S4BZZ9</accession>
<keyword evidence="7" id="KW-0804">Transcription</keyword>
<dbReference type="SMART" id="SM00342">
    <property type="entry name" value="HTH_ARAC"/>
    <property type="match status" value="1"/>
</dbReference>